<protein>
    <submittedName>
        <fullName evidence="1">Uncharacterized protein</fullName>
    </submittedName>
</protein>
<organism evidence="1">
    <name type="scientific">Arundo donax</name>
    <name type="common">Giant reed</name>
    <name type="synonym">Donax arundinaceus</name>
    <dbReference type="NCBI Taxonomy" id="35708"/>
    <lineage>
        <taxon>Eukaryota</taxon>
        <taxon>Viridiplantae</taxon>
        <taxon>Streptophyta</taxon>
        <taxon>Embryophyta</taxon>
        <taxon>Tracheophyta</taxon>
        <taxon>Spermatophyta</taxon>
        <taxon>Magnoliopsida</taxon>
        <taxon>Liliopsida</taxon>
        <taxon>Poales</taxon>
        <taxon>Poaceae</taxon>
        <taxon>PACMAD clade</taxon>
        <taxon>Arundinoideae</taxon>
        <taxon>Arundineae</taxon>
        <taxon>Arundo</taxon>
    </lineage>
</organism>
<name>A0A0A9BFV5_ARUDO</name>
<dbReference type="AlphaFoldDB" id="A0A0A9BFV5"/>
<evidence type="ECO:0000313" key="1">
    <source>
        <dbReference type="EMBL" id="JAD58162.1"/>
    </source>
</evidence>
<sequence>MQKIQVIFRQISWERAIKKWNRVVELEKEGAVCNCQLLMNLLAYQ</sequence>
<proteinExistence type="predicted"/>
<accession>A0A0A9BFV5</accession>
<reference evidence="1" key="2">
    <citation type="journal article" date="2015" name="Data Brief">
        <title>Shoot transcriptome of the giant reed, Arundo donax.</title>
        <authorList>
            <person name="Barrero R.A."/>
            <person name="Guerrero F.D."/>
            <person name="Moolhuijzen P."/>
            <person name="Goolsby J.A."/>
            <person name="Tidwell J."/>
            <person name="Bellgard S.E."/>
            <person name="Bellgard M.I."/>
        </authorList>
    </citation>
    <scope>NUCLEOTIDE SEQUENCE</scope>
    <source>
        <tissue evidence="1">Shoot tissue taken approximately 20 cm above the soil surface</tissue>
    </source>
</reference>
<reference evidence="1" key="1">
    <citation type="submission" date="2014-09" db="EMBL/GenBank/DDBJ databases">
        <authorList>
            <person name="Magalhaes I.L.F."/>
            <person name="Oliveira U."/>
            <person name="Santos F.R."/>
            <person name="Vidigal T.H.D.A."/>
            <person name="Brescovit A.D."/>
            <person name="Santos A.J."/>
        </authorList>
    </citation>
    <scope>NUCLEOTIDE SEQUENCE</scope>
    <source>
        <tissue evidence="1">Shoot tissue taken approximately 20 cm above the soil surface</tissue>
    </source>
</reference>
<dbReference type="EMBL" id="GBRH01239733">
    <property type="protein sequence ID" value="JAD58162.1"/>
    <property type="molecule type" value="Transcribed_RNA"/>
</dbReference>